<keyword evidence="11" id="KW-1185">Reference proteome</keyword>
<keyword evidence="2" id="KW-0217">Developmental protein</keyword>
<evidence type="ECO:0000256" key="1">
    <source>
        <dbReference type="ARBA" id="ARBA00004123"/>
    </source>
</evidence>
<evidence type="ECO:0000259" key="9">
    <source>
        <dbReference type="PROSITE" id="PS50071"/>
    </source>
</evidence>
<dbReference type="InterPro" id="IPR001356">
    <property type="entry name" value="HD"/>
</dbReference>
<comment type="subcellular location">
    <subcellularLocation>
        <location evidence="1 6 7">Nucleus</location>
    </subcellularLocation>
</comment>
<evidence type="ECO:0000256" key="5">
    <source>
        <dbReference type="ARBA" id="ARBA00023242"/>
    </source>
</evidence>
<evidence type="ECO:0000256" key="3">
    <source>
        <dbReference type="ARBA" id="ARBA00023125"/>
    </source>
</evidence>
<dbReference type="Pfam" id="PF00046">
    <property type="entry name" value="Homeodomain"/>
    <property type="match status" value="1"/>
</dbReference>
<feature type="region of interest" description="Disordered" evidence="8">
    <location>
        <begin position="449"/>
        <end position="501"/>
    </location>
</feature>
<dbReference type="PROSITE" id="PS50071">
    <property type="entry name" value="HOMEOBOX_2"/>
    <property type="match status" value="1"/>
</dbReference>
<evidence type="ECO:0000256" key="7">
    <source>
        <dbReference type="RuleBase" id="RU000682"/>
    </source>
</evidence>
<evidence type="ECO:0000313" key="11">
    <source>
        <dbReference type="Proteomes" id="UP000198287"/>
    </source>
</evidence>
<dbReference type="SMART" id="SM00389">
    <property type="entry name" value="HOX"/>
    <property type="match status" value="1"/>
</dbReference>
<sequence length="533" mass="58485">MMNKPLIEPLLVAKVHPTDSTTNIIPILNSTPMTPSSSPPQPLVISATAKYSSNKGGGSTSVYSSIEKLLGSSKDFADCNHNQEKDAESNSPIGHRRSPLIKMKSTIARNHPNNHNDSSRTSNSSHIIQQSLEYGGQVPSSSSTSSEDEIPDHTSPETEGEEEEQEEEENTLHHHKNQSSPGPRTLSSSCHRRRGGSQSQSEDEKSGDELDAEVSKSLISVDNFASSSHNGFSTEGGDMGQDHHHNHSLSDVPPSRKLRRSRTTFTTYQLHQLENEFSKTQYPDVFTREELAMRLDLSEARVQVWFQNRRAKWRKREKGMDPSSGGHSRSLDNSPHSHVNNGSSNHVSTGMSGRLPYSLSNPPDLHLQGHHPTFPSHLGLNEFLWSAGLHGAGLFPPSLLSAFPGLAAQAWTPKTPHPPSSLFAQYMMGSSPPSVMYPFDLSRAKGQLDQGLNLSPHSRGGSESSNSPTSGRRSSGHISPAEEVINLVKKPKRDAVDDEFDDKINKQHSIDFLREQAKQSMIIQRGSPTTSES</sequence>
<dbReference type="InterPro" id="IPR009057">
    <property type="entry name" value="Homeodomain-like_sf"/>
</dbReference>
<feature type="region of interest" description="Disordered" evidence="8">
    <location>
        <begin position="313"/>
        <end position="370"/>
    </location>
</feature>
<keyword evidence="4 6" id="KW-0371">Homeobox</keyword>
<protein>
    <submittedName>
        <fullName evidence="10">Aristaless homeobox protein</fullName>
    </submittedName>
</protein>
<evidence type="ECO:0000313" key="10">
    <source>
        <dbReference type="EMBL" id="OXA63886.1"/>
    </source>
</evidence>
<comment type="caution">
    <text evidence="10">The sequence shown here is derived from an EMBL/GenBank/DDBJ whole genome shotgun (WGS) entry which is preliminary data.</text>
</comment>
<keyword evidence="5 6" id="KW-0539">Nucleus</keyword>
<feature type="compositionally biased region" description="Polar residues" evidence="8">
    <location>
        <begin position="178"/>
        <end position="189"/>
    </location>
</feature>
<evidence type="ECO:0000256" key="6">
    <source>
        <dbReference type="PROSITE-ProRule" id="PRU00108"/>
    </source>
</evidence>
<dbReference type="GO" id="GO:0005634">
    <property type="term" value="C:nucleus"/>
    <property type="evidence" value="ECO:0007669"/>
    <property type="project" value="UniProtKB-SubCell"/>
</dbReference>
<feature type="compositionally biased region" description="Low complexity" evidence="8">
    <location>
        <begin position="455"/>
        <end position="473"/>
    </location>
</feature>
<dbReference type="CDD" id="cd00086">
    <property type="entry name" value="homeodomain"/>
    <property type="match status" value="1"/>
</dbReference>
<feature type="region of interest" description="Disordered" evidence="8">
    <location>
        <begin position="133"/>
        <end position="213"/>
    </location>
</feature>
<dbReference type="Proteomes" id="UP000198287">
    <property type="component" value="Unassembled WGS sequence"/>
</dbReference>
<keyword evidence="3 6" id="KW-0238">DNA-binding</keyword>
<dbReference type="PANTHER" id="PTHR24329">
    <property type="entry name" value="HOMEOBOX PROTEIN ARISTALESS"/>
    <property type="match status" value="1"/>
</dbReference>
<name>A0A226F4P5_FOLCA</name>
<feature type="region of interest" description="Disordered" evidence="8">
    <location>
        <begin position="226"/>
        <end position="260"/>
    </location>
</feature>
<dbReference type="PANTHER" id="PTHR24329:SF543">
    <property type="entry name" value="FI01017P-RELATED"/>
    <property type="match status" value="1"/>
</dbReference>
<dbReference type="PROSITE" id="PS00027">
    <property type="entry name" value="HOMEOBOX_1"/>
    <property type="match status" value="1"/>
</dbReference>
<feature type="compositionally biased region" description="Low complexity" evidence="8">
    <location>
        <begin position="333"/>
        <end position="348"/>
    </location>
</feature>
<dbReference type="EMBL" id="LNIX01000001">
    <property type="protein sequence ID" value="OXA63886.1"/>
    <property type="molecule type" value="Genomic_DNA"/>
</dbReference>
<accession>A0A226F4P5</accession>
<feature type="compositionally biased region" description="Acidic residues" evidence="8">
    <location>
        <begin position="158"/>
        <end position="169"/>
    </location>
</feature>
<evidence type="ECO:0000256" key="2">
    <source>
        <dbReference type="ARBA" id="ARBA00022473"/>
    </source>
</evidence>
<dbReference type="SUPFAM" id="SSF46689">
    <property type="entry name" value="Homeodomain-like"/>
    <property type="match status" value="1"/>
</dbReference>
<reference evidence="10 11" key="1">
    <citation type="submission" date="2015-12" db="EMBL/GenBank/DDBJ databases">
        <title>The genome of Folsomia candida.</title>
        <authorList>
            <person name="Faddeeva A."/>
            <person name="Derks M.F."/>
            <person name="Anvar Y."/>
            <person name="Smit S."/>
            <person name="Van Straalen N."/>
            <person name="Roelofs D."/>
        </authorList>
    </citation>
    <scope>NUCLEOTIDE SEQUENCE [LARGE SCALE GENOMIC DNA]</scope>
    <source>
        <strain evidence="10 11">VU population</strain>
        <tissue evidence="10">Whole body</tissue>
    </source>
</reference>
<feature type="DNA-binding region" description="Homeobox" evidence="6">
    <location>
        <begin position="258"/>
        <end position="317"/>
    </location>
</feature>
<feature type="compositionally biased region" description="Basic and acidic residues" evidence="8">
    <location>
        <begin position="77"/>
        <end position="88"/>
    </location>
</feature>
<evidence type="ECO:0000256" key="8">
    <source>
        <dbReference type="SAM" id="MobiDB-lite"/>
    </source>
</evidence>
<feature type="region of interest" description="Disordered" evidence="8">
    <location>
        <begin position="77"/>
        <end position="98"/>
    </location>
</feature>
<dbReference type="InterPro" id="IPR050649">
    <property type="entry name" value="Paired_Homeobox_TFs"/>
</dbReference>
<gene>
    <name evidence="10" type="ORF">Fcan01_02612</name>
</gene>
<dbReference type="FunFam" id="1.10.10.60:FF:000102">
    <property type="entry name" value="Aristaless related homeobox"/>
    <property type="match status" value="1"/>
</dbReference>
<dbReference type="GO" id="GO:0000981">
    <property type="term" value="F:DNA-binding transcription factor activity, RNA polymerase II-specific"/>
    <property type="evidence" value="ECO:0007669"/>
    <property type="project" value="InterPro"/>
</dbReference>
<proteinExistence type="predicted"/>
<organism evidence="10 11">
    <name type="scientific">Folsomia candida</name>
    <name type="common">Springtail</name>
    <dbReference type="NCBI Taxonomy" id="158441"/>
    <lineage>
        <taxon>Eukaryota</taxon>
        <taxon>Metazoa</taxon>
        <taxon>Ecdysozoa</taxon>
        <taxon>Arthropoda</taxon>
        <taxon>Hexapoda</taxon>
        <taxon>Collembola</taxon>
        <taxon>Entomobryomorpha</taxon>
        <taxon>Isotomoidea</taxon>
        <taxon>Isotomidae</taxon>
        <taxon>Proisotominae</taxon>
        <taxon>Folsomia</taxon>
    </lineage>
</organism>
<feature type="domain" description="Homeobox" evidence="9">
    <location>
        <begin position="256"/>
        <end position="316"/>
    </location>
</feature>
<dbReference type="Gene3D" id="1.10.10.60">
    <property type="entry name" value="Homeodomain-like"/>
    <property type="match status" value="1"/>
</dbReference>
<dbReference type="AlphaFoldDB" id="A0A226F4P5"/>
<dbReference type="InterPro" id="IPR017970">
    <property type="entry name" value="Homeobox_CS"/>
</dbReference>
<dbReference type="GO" id="GO:0000977">
    <property type="term" value="F:RNA polymerase II transcription regulatory region sequence-specific DNA binding"/>
    <property type="evidence" value="ECO:0007669"/>
    <property type="project" value="TreeGrafter"/>
</dbReference>
<dbReference type="OrthoDB" id="6159439at2759"/>
<evidence type="ECO:0000256" key="4">
    <source>
        <dbReference type="ARBA" id="ARBA00023155"/>
    </source>
</evidence>
<dbReference type="OMA" id="WHEHRYA"/>